<evidence type="ECO:0000256" key="1">
    <source>
        <dbReference type="ARBA" id="ARBA00009375"/>
    </source>
</evidence>
<protein>
    <recommendedName>
        <fullName evidence="8">Pseudouridine synthase I TruA alpha/beta domain-containing protein</fullName>
    </recommendedName>
</protein>
<evidence type="ECO:0000256" key="7">
    <source>
        <dbReference type="SAM" id="MobiDB-lite"/>
    </source>
</evidence>
<dbReference type="Pfam" id="PF01416">
    <property type="entry name" value="PseudoU_synth_1"/>
    <property type="match status" value="1"/>
</dbReference>
<dbReference type="Proteomes" id="UP000294530">
    <property type="component" value="Unassembled WGS sequence"/>
</dbReference>
<dbReference type="SUPFAM" id="SSF55120">
    <property type="entry name" value="Pseudouridine synthase"/>
    <property type="match status" value="1"/>
</dbReference>
<dbReference type="GO" id="GO:0031119">
    <property type="term" value="P:tRNA pseudouridine synthesis"/>
    <property type="evidence" value="ECO:0007669"/>
    <property type="project" value="InterPro"/>
</dbReference>
<name>A0A976FMW1_BRELC</name>
<keyword evidence="10" id="KW-1185">Reference proteome</keyword>
<comment type="caution">
    <text evidence="9">The sequence shown here is derived from an EMBL/GenBank/DDBJ whole genome shotgun (WGS) entry which is preliminary data.</text>
</comment>
<evidence type="ECO:0000313" key="10">
    <source>
        <dbReference type="Proteomes" id="UP000294530"/>
    </source>
</evidence>
<reference evidence="9 10" key="1">
    <citation type="journal article" date="2021" name="Genome Biol.">
        <title>AFLAP: assembly-free linkage analysis pipeline using k-mers from genome sequencing data.</title>
        <authorList>
            <person name="Fletcher K."/>
            <person name="Zhang L."/>
            <person name="Gil J."/>
            <person name="Han R."/>
            <person name="Cavanaugh K."/>
            <person name="Michelmore R."/>
        </authorList>
    </citation>
    <scope>NUCLEOTIDE SEQUENCE [LARGE SCALE GENOMIC DNA]</scope>
    <source>
        <strain evidence="9 10">SF5</strain>
    </source>
</reference>
<evidence type="ECO:0000256" key="6">
    <source>
        <dbReference type="PIRSR" id="PIRSR641708-2"/>
    </source>
</evidence>
<evidence type="ECO:0000259" key="8">
    <source>
        <dbReference type="Pfam" id="PF01416"/>
    </source>
</evidence>
<dbReference type="FunFam" id="3.30.70.580:FF:000002">
    <property type="entry name" value="tRNA pseudouridine synthase"/>
    <property type="match status" value="1"/>
</dbReference>
<dbReference type="KEGG" id="blac:94346024"/>
<dbReference type="GO" id="GO:0009982">
    <property type="term" value="F:pseudouridine synthase activity"/>
    <property type="evidence" value="ECO:0007669"/>
    <property type="project" value="InterPro"/>
</dbReference>
<feature type="region of interest" description="Disordered" evidence="7">
    <location>
        <begin position="250"/>
        <end position="289"/>
    </location>
</feature>
<feature type="compositionally biased region" description="Acidic residues" evidence="7">
    <location>
        <begin position="251"/>
        <end position="271"/>
    </location>
</feature>
<sequence>MLLRYASHPAARTALRSTFCRRIATASDVANDTMTGQHCVDQANAASTKLVKRKVAIVGGFMGCDYYGLQLNDNVKTIEDEIRRAILKAGAMRDSNFENLNKIGWARSSRTDKGVHAGCIVFSGKLLIDEENSVDPISGRVVGLKDALNASLPENIRVFSCTRVNKSFSARKNCVLREYEYFLPLSFLKKSMIEMKEEDFDIDSTVAEFCLALRRYEGVHDFHNFTRSRSYFYKVQEKKKLYKAPSRSEAEVEALDDGEITDEGTELDEPVPTDSYNASSQFEDEEGLTRKPLNRHRRSIYSCSGSLVTNFHSEPHLRVRIVGQAFLLNQIRCMIGGALAVATKGLSRVMFDAALNATGSVTRYTVRVPIAPAEGLVLLSCSFGGKLHTVSLHEDSNTHLAKERKDLKHRILLNSSEDDEMRKFREEVIYKQVGSSWKMEDEVIDRWRIYLERCYEANKRLDEKELAAMLYELDLEKVATKNKNQAFVKQNRIDLAETGRQGALLPKQFSTQLCLRYSVAPGIFTADLRRAVTHHLKAGKILLGADEHEIMTYIDNYGPENLAREGRNLRLSIQSSAQNRD</sequence>
<dbReference type="GO" id="GO:0005634">
    <property type="term" value="C:nucleus"/>
    <property type="evidence" value="ECO:0007669"/>
    <property type="project" value="TreeGrafter"/>
</dbReference>
<evidence type="ECO:0000256" key="5">
    <source>
        <dbReference type="PIRSR" id="PIRSR641708-1"/>
    </source>
</evidence>
<proteinExistence type="inferred from homology"/>
<dbReference type="InterPro" id="IPR020103">
    <property type="entry name" value="PsdUridine_synth_cat_dom_sf"/>
</dbReference>
<dbReference type="Gene3D" id="3.30.70.580">
    <property type="entry name" value="Pseudouridine synthase I, catalytic domain, N-terminal subdomain"/>
    <property type="match status" value="1"/>
</dbReference>
<dbReference type="InterPro" id="IPR041708">
    <property type="entry name" value="PUS1/PUS2-like"/>
</dbReference>
<dbReference type="AlphaFoldDB" id="A0A976FMW1"/>
<dbReference type="GO" id="GO:0003723">
    <property type="term" value="F:RNA binding"/>
    <property type="evidence" value="ECO:0007669"/>
    <property type="project" value="InterPro"/>
</dbReference>
<dbReference type="Gene3D" id="3.30.70.660">
    <property type="entry name" value="Pseudouridine synthase I, catalytic domain, C-terminal subdomain"/>
    <property type="match status" value="1"/>
</dbReference>
<dbReference type="PANTHER" id="PTHR11142:SF4">
    <property type="entry name" value="PSEUDOURIDYLATE SYNTHASE 1 HOMOLOG"/>
    <property type="match status" value="1"/>
</dbReference>
<dbReference type="InterPro" id="IPR020097">
    <property type="entry name" value="PsdUridine_synth_TruA_a/b_dom"/>
</dbReference>
<feature type="domain" description="Pseudouridine synthase I TruA alpha/beta" evidence="8">
    <location>
        <begin position="295"/>
        <end position="383"/>
    </location>
</feature>
<comment type="catalytic activity">
    <reaction evidence="4">
        <text>a uridine in tRNA = a pseudouridine in tRNA</text>
        <dbReference type="Rhea" id="RHEA:54572"/>
        <dbReference type="Rhea" id="RHEA-COMP:13339"/>
        <dbReference type="Rhea" id="RHEA-COMP:13934"/>
        <dbReference type="ChEBI" id="CHEBI:65314"/>
        <dbReference type="ChEBI" id="CHEBI:65315"/>
    </reaction>
</comment>
<evidence type="ECO:0000256" key="4">
    <source>
        <dbReference type="ARBA" id="ARBA00036943"/>
    </source>
</evidence>
<dbReference type="RefSeq" id="XP_067819000.1">
    <property type="nucleotide sequence ID" value="XM_067960353.1"/>
</dbReference>
<accession>A0A976FMW1</accession>
<keyword evidence="3" id="KW-0413">Isomerase</keyword>
<organism evidence="9 10">
    <name type="scientific">Bremia lactucae</name>
    <name type="common">Lettuce downy mildew</name>
    <dbReference type="NCBI Taxonomy" id="4779"/>
    <lineage>
        <taxon>Eukaryota</taxon>
        <taxon>Sar</taxon>
        <taxon>Stramenopiles</taxon>
        <taxon>Oomycota</taxon>
        <taxon>Peronosporomycetes</taxon>
        <taxon>Peronosporales</taxon>
        <taxon>Peronosporaceae</taxon>
        <taxon>Bremia</taxon>
    </lineage>
</organism>
<dbReference type="InterPro" id="IPR001406">
    <property type="entry name" value="PsdUridine_synth_TruA"/>
</dbReference>
<gene>
    <name evidence="9" type="ORF">CCR75_002255</name>
</gene>
<dbReference type="EMBL" id="SHOA02000016">
    <property type="protein sequence ID" value="TDH69501.1"/>
    <property type="molecule type" value="Genomic_DNA"/>
</dbReference>
<dbReference type="InterPro" id="IPR020094">
    <property type="entry name" value="TruA/RsuA/RluB/E/F_N"/>
</dbReference>
<evidence type="ECO:0000256" key="3">
    <source>
        <dbReference type="ARBA" id="ARBA00023235"/>
    </source>
</evidence>
<dbReference type="GO" id="GO:1990481">
    <property type="term" value="P:mRNA pseudouridine synthesis"/>
    <property type="evidence" value="ECO:0007669"/>
    <property type="project" value="TreeGrafter"/>
</dbReference>
<dbReference type="CDD" id="cd02568">
    <property type="entry name" value="PseudoU_synth_PUS1_PUS2"/>
    <property type="match status" value="1"/>
</dbReference>
<feature type="binding site" evidence="6">
    <location>
        <position position="179"/>
    </location>
    <ligand>
        <name>substrate</name>
    </ligand>
</feature>
<dbReference type="PANTHER" id="PTHR11142">
    <property type="entry name" value="PSEUDOURIDYLATE SYNTHASE"/>
    <property type="match status" value="1"/>
</dbReference>
<keyword evidence="2" id="KW-0819">tRNA processing</keyword>
<evidence type="ECO:0000256" key="2">
    <source>
        <dbReference type="ARBA" id="ARBA00022694"/>
    </source>
</evidence>
<dbReference type="GeneID" id="94346024"/>
<feature type="active site" description="Nucleophile" evidence="5">
    <location>
        <position position="112"/>
    </location>
</feature>
<dbReference type="InterPro" id="IPR020095">
    <property type="entry name" value="PsdUridine_synth_TruA_C"/>
</dbReference>
<comment type="similarity">
    <text evidence="1">Belongs to the tRNA pseudouridine synthase TruA family.</text>
</comment>
<dbReference type="OrthoDB" id="10256309at2759"/>
<evidence type="ECO:0000313" key="9">
    <source>
        <dbReference type="EMBL" id="TDH69501.1"/>
    </source>
</evidence>